<dbReference type="OrthoDB" id="9805316at2"/>
<dbReference type="GO" id="GO:0046872">
    <property type="term" value="F:metal ion binding"/>
    <property type="evidence" value="ECO:0007669"/>
    <property type="project" value="UniProtKB-KW"/>
</dbReference>
<comment type="cofactor">
    <cofactor evidence="1">
        <name>Mg(2+)</name>
        <dbReference type="ChEBI" id="CHEBI:18420"/>
    </cofactor>
</comment>
<evidence type="ECO:0000313" key="7">
    <source>
        <dbReference type="EMBL" id="SPE23237.1"/>
    </source>
</evidence>
<dbReference type="Gene3D" id="1.10.600.10">
    <property type="entry name" value="Farnesyl Diphosphate Synthase"/>
    <property type="match status" value="1"/>
</dbReference>
<evidence type="ECO:0000256" key="3">
    <source>
        <dbReference type="ARBA" id="ARBA00022679"/>
    </source>
</evidence>
<dbReference type="PROSITE" id="PS00723">
    <property type="entry name" value="POLYPRENYL_SYNTHASE_1"/>
    <property type="match status" value="1"/>
</dbReference>
<dbReference type="Pfam" id="PF00348">
    <property type="entry name" value="polyprenyl_synt"/>
    <property type="match status" value="1"/>
</dbReference>
<dbReference type="GO" id="GO:0004337">
    <property type="term" value="F:(2E,6E)-farnesyl diphosphate synthase activity"/>
    <property type="evidence" value="ECO:0007669"/>
    <property type="project" value="UniProtKB-EC"/>
</dbReference>
<dbReference type="InterPro" id="IPR033749">
    <property type="entry name" value="Polyprenyl_synt_CS"/>
</dbReference>
<dbReference type="InterPro" id="IPR008949">
    <property type="entry name" value="Isoprenoid_synthase_dom_sf"/>
</dbReference>
<comment type="similarity">
    <text evidence="2 6">Belongs to the FPP/GGPP synthase family.</text>
</comment>
<dbReference type="AlphaFoldDB" id="A0A2N9LJ06"/>
<accession>A0A2N9LJ06</accession>
<reference evidence="8" key="1">
    <citation type="submission" date="2018-02" db="EMBL/GenBank/DDBJ databases">
        <authorList>
            <person name="Hausmann B."/>
        </authorList>
    </citation>
    <scope>NUCLEOTIDE SEQUENCE [LARGE SCALE GENOMIC DNA]</scope>
    <source>
        <strain evidence="8">Peat soil MAG SbA5</strain>
    </source>
</reference>
<evidence type="ECO:0000256" key="2">
    <source>
        <dbReference type="ARBA" id="ARBA00006706"/>
    </source>
</evidence>
<protein>
    <submittedName>
        <fullName evidence="7">Putative Geranylgeranyl pyrophosphate synthase</fullName>
        <ecNumber evidence="7">2.5.1.10</ecNumber>
    </submittedName>
</protein>
<gene>
    <name evidence="7" type="ORF">SBA5_380008</name>
</gene>
<dbReference type="Proteomes" id="UP000239735">
    <property type="component" value="Unassembled WGS sequence"/>
</dbReference>
<evidence type="ECO:0000256" key="1">
    <source>
        <dbReference type="ARBA" id="ARBA00001946"/>
    </source>
</evidence>
<evidence type="ECO:0000256" key="4">
    <source>
        <dbReference type="ARBA" id="ARBA00022723"/>
    </source>
</evidence>
<dbReference type="EMBL" id="OKRB01000095">
    <property type="protein sequence ID" value="SPE23237.1"/>
    <property type="molecule type" value="Genomic_DNA"/>
</dbReference>
<dbReference type="SUPFAM" id="SSF48576">
    <property type="entry name" value="Terpenoid synthases"/>
    <property type="match status" value="1"/>
</dbReference>
<dbReference type="GO" id="GO:0008299">
    <property type="term" value="P:isoprenoid biosynthetic process"/>
    <property type="evidence" value="ECO:0007669"/>
    <property type="project" value="InterPro"/>
</dbReference>
<keyword evidence="4" id="KW-0479">Metal-binding</keyword>
<sequence>MGTAVAEQEETQHVWQLPERLGLVPDLDRLRAFLASWVSQTDPEVRPMIECQLSGRAKYFRPVTAFACWRAMSDDPVPRDVLHCVAGVELLHNVSLIVDDILDRSRYRRGLLSLHCRFGFLPALMASGYVMATTSRLVADDPYSVHLLAELMQRLGVAECLQWRLRRQPLGTEDWRGIAGEDTGSMFEICARAGTRDDRLRRFGRLLGMLYHGCDDVADVRGTTALGGGSARDIEDAILTLPVAVAMRDPEAAFMFRNSSPSNRAALTSKLVAALPEAEDYLDALAAEAENEAQKNARNPERLLALIRDTRLLSRA</sequence>
<keyword evidence="5" id="KW-0460">Magnesium</keyword>
<dbReference type="PANTHER" id="PTHR12001">
    <property type="entry name" value="GERANYLGERANYL PYROPHOSPHATE SYNTHASE"/>
    <property type="match status" value="1"/>
</dbReference>
<evidence type="ECO:0000313" key="8">
    <source>
        <dbReference type="Proteomes" id="UP000239735"/>
    </source>
</evidence>
<dbReference type="PANTHER" id="PTHR12001:SF69">
    <property type="entry name" value="ALL TRANS-POLYPRENYL-DIPHOSPHATE SYNTHASE PDSS1"/>
    <property type="match status" value="1"/>
</dbReference>
<evidence type="ECO:0000256" key="6">
    <source>
        <dbReference type="RuleBase" id="RU004466"/>
    </source>
</evidence>
<evidence type="ECO:0000256" key="5">
    <source>
        <dbReference type="ARBA" id="ARBA00022842"/>
    </source>
</evidence>
<dbReference type="EC" id="2.5.1.10" evidence="7"/>
<proteinExistence type="inferred from homology"/>
<keyword evidence="3 6" id="KW-0808">Transferase</keyword>
<organism evidence="7 8">
    <name type="scientific">Candidatus Sulfuritelmatomonas gaucii</name>
    <dbReference type="NCBI Taxonomy" id="2043161"/>
    <lineage>
        <taxon>Bacteria</taxon>
        <taxon>Pseudomonadati</taxon>
        <taxon>Acidobacteriota</taxon>
        <taxon>Terriglobia</taxon>
        <taxon>Terriglobales</taxon>
        <taxon>Acidobacteriaceae</taxon>
        <taxon>Candidatus Sulfuritelmatomonas</taxon>
    </lineage>
</organism>
<dbReference type="InterPro" id="IPR000092">
    <property type="entry name" value="Polyprenyl_synt"/>
</dbReference>
<name>A0A2N9LJ06_9BACT</name>